<reference evidence="2" key="2">
    <citation type="journal article" date="2022" name="Hortic Res">
        <title>The genome of Dioscorea zingiberensis sheds light on the biosynthesis, origin and evolution of the medicinally important diosgenin saponins.</title>
        <authorList>
            <person name="Li Y."/>
            <person name="Tan C."/>
            <person name="Li Z."/>
            <person name="Guo J."/>
            <person name="Li S."/>
            <person name="Chen X."/>
            <person name="Wang C."/>
            <person name="Dai X."/>
            <person name="Yang H."/>
            <person name="Song W."/>
            <person name="Hou L."/>
            <person name="Xu J."/>
            <person name="Tong Z."/>
            <person name="Xu A."/>
            <person name="Yuan X."/>
            <person name="Wang W."/>
            <person name="Yang Q."/>
            <person name="Chen L."/>
            <person name="Sun Z."/>
            <person name="Wang K."/>
            <person name="Pan B."/>
            <person name="Chen J."/>
            <person name="Bao Y."/>
            <person name="Liu F."/>
            <person name="Qi X."/>
            <person name="Gang D.R."/>
            <person name="Wen J."/>
            <person name="Li J."/>
        </authorList>
    </citation>
    <scope>NUCLEOTIDE SEQUENCE</scope>
    <source>
        <strain evidence="2">Dzin_1.0</strain>
    </source>
</reference>
<dbReference type="AlphaFoldDB" id="A0A9D5H9Q4"/>
<accession>A0A9D5H9Q4</accession>
<name>A0A9D5H9Q4_9LILI</name>
<dbReference type="EMBL" id="JAGGNH010000007">
    <property type="protein sequence ID" value="KAJ0968671.1"/>
    <property type="molecule type" value="Genomic_DNA"/>
</dbReference>
<evidence type="ECO:0000313" key="2">
    <source>
        <dbReference type="EMBL" id="KAJ0968671.1"/>
    </source>
</evidence>
<proteinExistence type="predicted"/>
<evidence type="ECO:0000313" key="3">
    <source>
        <dbReference type="Proteomes" id="UP001085076"/>
    </source>
</evidence>
<gene>
    <name evidence="2" type="ORF">J5N97_025588</name>
</gene>
<organism evidence="2 3">
    <name type="scientific">Dioscorea zingiberensis</name>
    <dbReference type="NCBI Taxonomy" id="325984"/>
    <lineage>
        <taxon>Eukaryota</taxon>
        <taxon>Viridiplantae</taxon>
        <taxon>Streptophyta</taxon>
        <taxon>Embryophyta</taxon>
        <taxon>Tracheophyta</taxon>
        <taxon>Spermatophyta</taxon>
        <taxon>Magnoliopsida</taxon>
        <taxon>Liliopsida</taxon>
        <taxon>Dioscoreales</taxon>
        <taxon>Dioscoreaceae</taxon>
        <taxon>Dioscorea</taxon>
    </lineage>
</organism>
<sequence length="367" mass="41646">MSQLSGKQALTNLLQNSMKFGDLVHKGLTMLDEVGEAFLILQQERINLKEESAKQPMAEEKSITPPGAEEKSITPAGEKQEEKEKANDEEIYHKFIQVAHKFIAGTSDMEIDTPSNDNYSASYLNEYSRISKIAYSIRNSEKCRTNHAGIYPRLTMLPNVNPEVVAEMFKFGYIQTIYPSSNLQELTYLPSEVKEAVRLFREGTKTTADIYLQVLSAGPDWEGDEFFPAQHLVQIGISKPREPMKNIWYQKYPDNLNKAYVEDRRISGLKAIYDRYTAILSNRNTWTYPFSPSIAVISIGNRTMNVASIGKIRNELLRISTNSIPSSQESKKKLCKLLRHDNTKCGPCHISNTNPQEKEDIEAPILL</sequence>
<comment type="caution">
    <text evidence="2">The sequence shown here is derived from an EMBL/GenBank/DDBJ whole genome shotgun (WGS) entry which is preliminary data.</text>
</comment>
<keyword evidence="3" id="KW-1185">Reference proteome</keyword>
<dbReference type="Proteomes" id="UP001085076">
    <property type="component" value="Miscellaneous, Linkage group lg07"/>
</dbReference>
<reference evidence="2" key="1">
    <citation type="submission" date="2021-03" db="EMBL/GenBank/DDBJ databases">
        <authorList>
            <person name="Li Z."/>
            <person name="Yang C."/>
        </authorList>
    </citation>
    <scope>NUCLEOTIDE SEQUENCE</scope>
    <source>
        <strain evidence="2">Dzin_1.0</strain>
        <tissue evidence="2">Leaf</tissue>
    </source>
</reference>
<protein>
    <submittedName>
        <fullName evidence="2">Uncharacterized protein</fullName>
    </submittedName>
</protein>
<evidence type="ECO:0000256" key="1">
    <source>
        <dbReference type="SAM" id="MobiDB-lite"/>
    </source>
</evidence>
<feature type="region of interest" description="Disordered" evidence="1">
    <location>
        <begin position="49"/>
        <end position="87"/>
    </location>
</feature>